<dbReference type="Proteomes" id="UP001165652">
    <property type="component" value="Unassembled WGS sequence"/>
</dbReference>
<sequence>MSNAPVNRDRLWADLMALAAVTDPDRPWTRRSFTPRFLEGRAWLARRFQDAGLAVRIDAAGNLIGRREGRVAGAKAILIGSHSDSVPSGGRFDGPAGVLAGLEVARALFDRGVVLDHAVEVIDFLAEEPSDYGLSCVGSRGMAGALGPAELAMTGPGGETLGAAIARVGGAPERLAEAVRDDVAAYLELHIEQGTVLESQALDAGIVTAIVGITRVEIVFQGEAAHAGTAGMRHRRDAAVAASAAVLAVRDVATALLDRGEGYVVATTGIVTVSPGAANVVPGEARIVIDARAETRALCDLLLAGIAAQAKAIAAETGVTLARFAVLSRNDPSACDPGLRKTLADSAAALGCTTTVMASGAGHDAAFVSRIAPSAMLFIPCREGRSHCPEEWSEPDEVAAGAAVLFEAVCRIDRDPPRREETR</sequence>
<dbReference type="Gene3D" id="3.40.630.10">
    <property type="entry name" value="Zn peptidases"/>
    <property type="match status" value="1"/>
</dbReference>
<dbReference type="NCBIfam" id="NF009531">
    <property type="entry name" value="PRK12893.1-5"/>
    <property type="match status" value="1"/>
</dbReference>
<proteinExistence type="inferred from homology"/>
<comment type="similarity">
    <text evidence="2">Belongs to the peptidase M20 family.</text>
</comment>
<comment type="caution">
    <text evidence="7">The sequence shown here is derived from an EMBL/GenBank/DDBJ whole genome shotgun (WGS) entry which is preliminary data.</text>
</comment>
<gene>
    <name evidence="7" type="ORF">PQJ73_01535</name>
</gene>
<dbReference type="GO" id="GO:0016787">
    <property type="term" value="F:hydrolase activity"/>
    <property type="evidence" value="ECO:0007669"/>
    <property type="project" value="UniProtKB-KW"/>
</dbReference>
<dbReference type="CDD" id="cd03884">
    <property type="entry name" value="M20_bAS"/>
    <property type="match status" value="1"/>
</dbReference>
<dbReference type="PANTHER" id="PTHR32494:SF19">
    <property type="entry name" value="ALLANTOATE DEIMINASE-RELATED"/>
    <property type="match status" value="1"/>
</dbReference>
<dbReference type="PIRSF" id="PIRSF001235">
    <property type="entry name" value="Amidase_carbamoylase"/>
    <property type="match status" value="1"/>
</dbReference>
<evidence type="ECO:0000256" key="2">
    <source>
        <dbReference type="ARBA" id="ARBA00006153"/>
    </source>
</evidence>
<dbReference type="InterPro" id="IPR036264">
    <property type="entry name" value="Bact_exopeptidase_dim_dom"/>
</dbReference>
<keyword evidence="8" id="KW-1185">Reference proteome</keyword>
<evidence type="ECO:0000256" key="1">
    <source>
        <dbReference type="ARBA" id="ARBA00001936"/>
    </source>
</evidence>
<evidence type="ECO:0000256" key="5">
    <source>
        <dbReference type="ARBA" id="ARBA00022801"/>
    </source>
</evidence>
<keyword evidence="6" id="KW-0464">Manganese</keyword>
<dbReference type="SUPFAM" id="SSF53187">
    <property type="entry name" value="Zn-dependent exopeptidases"/>
    <property type="match status" value="1"/>
</dbReference>
<dbReference type="InterPro" id="IPR010158">
    <property type="entry name" value="Amidase_Cbmase"/>
</dbReference>
<dbReference type="PANTHER" id="PTHR32494">
    <property type="entry name" value="ALLANTOATE DEIMINASE-RELATED"/>
    <property type="match status" value="1"/>
</dbReference>
<evidence type="ECO:0000256" key="3">
    <source>
        <dbReference type="ARBA" id="ARBA00011738"/>
    </source>
</evidence>
<evidence type="ECO:0000256" key="6">
    <source>
        <dbReference type="ARBA" id="ARBA00023211"/>
    </source>
</evidence>
<dbReference type="Gene3D" id="3.30.70.360">
    <property type="match status" value="1"/>
</dbReference>
<organism evidence="7 8">
    <name type="scientific">Rhodoplanes tepidamans</name>
    <name type="common">Rhodoplanes cryptolactis</name>
    <dbReference type="NCBI Taxonomy" id="200616"/>
    <lineage>
        <taxon>Bacteria</taxon>
        <taxon>Pseudomonadati</taxon>
        <taxon>Pseudomonadota</taxon>
        <taxon>Alphaproteobacteria</taxon>
        <taxon>Hyphomicrobiales</taxon>
        <taxon>Nitrobacteraceae</taxon>
        <taxon>Rhodoplanes</taxon>
    </lineage>
</organism>
<evidence type="ECO:0000313" key="8">
    <source>
        <dbReference type="Proteomes" id="UP001165652"/>
    </source>
</evidence>
<protein>
    <submittedName>
        <fullName evidence="7">Zn-dependent hydrolase</fullName>
    </submittedName>
</protein>
<dbReference type="InterPro" id="IPR002933">
    <property type="entry name" value="Peptidase_M20"/>
</dbReference>
<dbReference type="NCBIfam" id="TIGR01879">
    <property type="entry name" value="hydantase"/>
    <property type="match status" value="1"/>
</dbReference>
<evidence type="ECO:0000256" key="4">
    <source>
        <dbReference type="ARBA" id="ARBA00022723"/>
    </source>
</evidence>
<dbReference type="SUPFAM" id="SSF55031">
    <property type="entry name" value="Bacterial exopeptidase dimerisation domain"/>
    <property type="match status" value="1"/>
</dbReference>
<reference evidence="7" key="1">
    <citation type="journal article" date="2023" name="Microbiol Resour">
        <title>Genome Sequences of Rhodoplanes serenus and Two Thermotolerant Strains, Rhodoplanes tepidamans and 'Rhodoplanes cryptolactis,' Further Refine the Genus.</title>
        <authorList>
            <person name="Rayyan A.A."/>
            <person name="Kyndt J.A."/>
        </authorList>
    </citation>
    <scope>NUCLEOTIDE SEQUENCE</scope>
    <source>
        <strain evidence="7">DSM 9987</strain>
    </source>
</reference>
<reference evidence="7" key="2">
    <citation type="submission" date="2023-02" db="EMBL/GenBank/DDBJ databases">
        <authorList>
            <person name="Rayyan A."/>
            <person name="Meyer T."/>
            <person name="Kyndt J.A."/>
        </authorList>
    </citation>
    <scope>NUCLEOTIDE SEQUENCE</scope>
    <source>
        <strain evidence="7">DSM 9987</strain>
    </source>
</reference>
<comment type="cofactor">
    <cofactor evidence="1">
        <name>Mn(2+)</name>
        <dbReference type="ChEBI" id="CHEBI:29035"/>
    </cofactor>
</comment>
<comment type="subunit">
    <text evidence="3">Homodimer.</text>
</comment>
<accession>A0ABT5J3Y1</accession>
<dbReference type="Pfam" id="PF01546">
    <property type="entry name" value="Peptidase_M20"/>
    <property type="match status" value="1"/>
</dbReference>
<evidence type="ECO:0000313" key="7">
    <source>
        <dbReference type="EMBL" id="MDC7784352.1"/>
    </source>
</evidence>
<keyword evidence="5 7" id="KW-0378">Hydrolase</keyword>
<name>A0ABT5J3Y1_RHOTP</name>
<dbReference type="EMBL" id="JAQQLI010000001">
    <property type="protein sequence ID" value="MDC7784352.1"/>
    <property type="molecule type" value="Genomic_DNA"/>
</dbReference>
<keyword evidence="4" id="KW-0479">Metal-binding</keyword>